<dbReference type="Proteomes" id="UP001310594">
    <property type="component" value="Unassembled WGS sequence"/>
</dbReference>
<protein>
    <recommendedName>
        <fullName evidence="3">BTB domain-containing protein</fullName>
    </recommendedName>
</protein>
<evidence type="ECO:0000313" key="2">
    <source>
        <dbReference type="Proteomes" id="UP001310594"/>
    </source>
</evidence>
<accession>A0AAN7VZ79</accession>
<gene>
    <name evidence="1" type="ORF">LTR97_010783</name>
</gene>
<dbReference type="EMBL" id="JAVRQU010000019">
    <property type="protein sequence ID" value="KAK5692474.1"/>
    <property type="molecule type" value="Genomic_DNA"/>
</dbReference>
<dbReference type="Gene3D" id="3.30.710.10">
    <property type="entry name" value="Potassium Channel Kv1.1, Chain A"/>
    <property type="match status" value="1"/>
</dbReference>
<name>A0AAN7VZ79_9PEZI</name>
<comment type="caution">
    <text evidence="1">The sequence shown here is derived from an EMBL/GenBank/DDBJ whole genome shotgun (WGS) entry which is preliminary data.</text>
</comment>
<reference evidence="1" key="1">
    <citation type="submission" date="2023-08" db="EMBL/GenBank/DDBJ databases">
        <title>Black Yeasts Isolated from many extreme environments.</title>
        <authorList>
            <person name="Coleine C."/>
            <person name="Stajich J.E."/>
            <person name="Selbmann L."/>
        </authorList>
    </citation>
    <scope>NUCLEOTIDE SEQUENCE</scope>
    <source>
        <strain evidence="1">CCFEE 5810</strain>
    </source>
</reference>
<organism evidence="1 2">
    <name type="scientific">Elasticomyces elasticus</name>
    <dbReference type="NCBI Taxonomy" id="574655"/>
    <lineage>
        <taxon>Eukaryota</taxon>
        <taxon>Fungi</taxon>
        <taxon>Dikarya</taxon>
        <taxon>Ascomycota</taxon>
        <taxon>Pezizomycotina</taxon>
        <taxon>Dothideomycetes</taxon>
        <taxon>Dothideomycetidae</taxon>
        <taxon>Mycosphaerellales</taxon>
        <taxon>Teratosphaeriaceae</taxon>
        <taxon>Elasticomyces</taxon>
    </lineage>
</organism>
<evidence type="ECO:0000313" key="1">
    <source>
        <dbReference type="EMBL" id="KAK5692474.1"/>
    </source>
</evidence>
<dbReference type="InterPro" id="IPR011333">
    <property type="entry name" value="SKP1/BTB/POZ_sf"/>
</dbReference>
<proteinExistence type="predicted"/>
<evidence type="ECO:0008006" key="3">
    <source>
        <dbReference type="Google" id="ProtNLM"/>
    </source>
</evidence>
<dbReference type="AlphaFoldDB" id="A0AAN7VZ79"/>
<sequence>MPTKLIHIVPDGDVVLICGNKKDPTTHRICVASTFLSSGSTVFKAMLGENFKEGVALAASFGTAEIPLPDDDAANMIILCRALHVQHDSLPARVQPKELVQLSLIADKYDCVGSLRFASEVWIKHHMDTTNPAKMMKLLAAAYFFRQTELFSKIGRNLILASDGPLLESSEEHIAALETCIVNFKYNAVTADVR</sequence>